<keyword evidence="2" id="KW-0472">Membrane</keyword>
<evidence type="ECO:0000313" key="4">
    <source>
        <dbReference type="EMBL" id="OJG16155.1"/>
    </source>
</evidence>
<proteinExistence type="predicted"/>
<dbReference type="RefSeq" id="WP_071864171.1">
    <property type="nucleotide sequence ID" value="NZ_JBHLVQ010000033.1"/>
</dbReference>
<protein>
    <recommendedName>
        <fullName evidence="6">Gram-positive cocci surface proteins LPxTG domain-containing protein</fullName>
    </recommendedName>
</protein>
<organism evidence="4 5">
    <name type="scientific">Enterococcus canintestini</name>
    <dbReference type="NCBI Taxonomy" id="317010"/>
    <lineage>
        <taxon>Bacteria</taxon>
        <taxon>Bacillati</taxon>
        <taxon>Bacillota</taxon>
        <taxon>Bacilli</taxon>
        <taxon>Lactobacillales</taxon>
        <taxon>Enterococcaceae</taxon>
        <taxon>Enterococcus</taxon>
    </lineage>
</organism>
<dbReference type="OrthoDB" id="2194361at2"/>
<comment type="caution">
    <text evidence="4">The sequence shown here is derived from an EMBL/GenBank/DDBJ whole genome shotgun (WGS) entry which is preliminary data.</text>
</comment>
<dbReference type="AlphaFoldDB" id="A0A1L8R8V7"/>
<dbReference type="Proteomes" id="UP000182835">
    <property type="component" value="Unassembled WGS sequence"/>
</dbReference>
<evidence type="ECO:0000256" key="3">
    <source>
        <dbReference type="SAM" id="SignalP"/>
    </source>
</evidence>
<dbReference type="STRING" id="317010.RU96_GL001652"/>
<evidence type="ECO:0000256" key="1">
    <source>
        <dbReference type="SAM" id="MobiDB-lite"/>
    </source>
</evidence>
<keyword evidence="3" id="KW-0732">Signal</keyword>
<gene>
    <name evidence="4" type="ORF">RU96_GL001652</name>
</gene>
<reference evidence="4 5" key="1">
    <citation type="submission" date="2014-12" db="EMBL/GenBank/DDBJ databases">
        <title>Draft genome sequences of 29 type strains of Enterococci.</title>
        <authorList>
            <person name="Zhong Z."/>
            <person name="Sun Z."/>
            <person name="Liu W."/>
            <person name="Zhang W."/>
            <person name="Zhang H."/>
        </authorList>
    </citation>
    <scope>NUCLEOTIDE SEQUENCE [LARGE SCALE GENOMIC DNA]</scope>
    <source>
        <strain evidence="4 5">DSM 21207</strain>
    </source>
</reference>
<evidence type="ECO:0000313" key="5">
    <source>
        <dbReference type="Proteomes" id="UP000182835"/>
    </source>
</evidence>
<name>A0A1L8R8V7_9ENTE</name>
<evidence type="ECO:0000256" key="2">
    <source>
        <dbReference type="SAM" id="Phobius"/>
    </source>
</evidence>
<accession>A0A1L8R8V7</accession>
<sequence>MKKILISSVIVIWWFCAALPVFASEVNYDSNSVTSFYGQYEYQNEEPKKPDQAENLTPSKPAPNYASALPTYKGQDVIIPLTGDTSSYVTSGIGVGLLVLIFFKLKGGGNTEKFSNH</sequence>
<evidence type="ECO:0008006" key="6">
    <source>
        <dbReference type="Google" id="ProtNLM"/>
    </source>
</evidence>
<keyword evidence="2" id="KW-0812">Transmembrane</keyword>
<dbReference type="EMBL" id="JXKG01000003">
    <property type="protein sequence ID" value="OJG16155.1"/>
    <property type="molecule type" value="Genomic_DNA"/>
</dbReference>
<feature type="transmembrane region" description="Helical" evidence="2">
    <location>
        <begin position="85"/>
        <end position="103"/>
    </location>
</feature>
<feature type="region of interest" description="Disordered" evidence="1">
    <location>
        <begin position="44"/>
        <end position="67"/>
    </location>
</feature>
<keyword evidence="2" id="KW-1133">Transmembrane helix</keyword>
<feature type="signal peptide" evidence="3">
    <location>
        <begin position="1"/>
        <end position="23"/>
    </location>
</feature>
<feature type="chain" id="PRO_5009879722" description="Gram-positive cocci surface proteins LPxTG domain-containing protein" evidence="3">
    <location>
        <begin position="24"/>
        <end position="117"/>
    </location>
</feature>